<dbReference type="Proteomes" id="UP000252995">
    <property type="component" value="Unassembled WGS sequence"/>
</dbReference>
<dbReference type="PANTHER" id="PTHR30001">
    <property type="entry name" value="RIBONUCLEASE"/>
    <property type="match status" value="1"/>
</dbReference>
<evidence type="ECO:0000256" key="1">
    <source>
        <dbReference type="ARBA" id="ARBA00001946"/>
    </source>
</evidence>
<evidence type="ECO:0000256" key="5">
    <source>
        <dbReference type="ARBA" id="ARBA00022884"/>
    </source>
</evidence>
<sequence>MSEEILINVTPVETRVALVENGMLQEAYIERTSRKGIVGNIYKGKVVRVLPGMEAAFVDIGLERAAFIHASDVITGQSGAEELTDGPKTVPDIRTLLREGQSLVVQVTKDPIGTKGARLTTQLSIPSRYLVFMPGVSHIGISQRIEDDNERERLKTLLEEASAESSDVTGGYIIRTAAEAAPAEDLIGDMKYLHRLSHSIQERIAKVQAPAVVYQDLPLFIRTIRDLVRPQTEKVRIDSRESYQRVMEFVQEFVTEFADMVEYYPGERPIFDLYSVEDEIQKALSRKVQLKSGGYVIIDQTEAMTTIDINTGAFVGHRNLEETIFKTNLEAARAISRQLRLRNLGGIIIIDFIDMEDSEHQRQVHRMLEKMLERDHAKTKITGVSELGLVEMTRKRTTESLGQVLCEPCPVCDGRGFLKTAETVCYEIFREILRVNRAYDAESYLVMAAQKVVDRLLDEESDNVADLETFIAKTIRFQVEPFYSQEQYDVVLL</sequence>
<comment type="caution">
    <text evidence="7">The sequence shown here is derived from an EMBL/GenBank/DDBJ whole genome shotgun (WGS) entry which is preliminary data.</text>
</comment>
<evidence type="ECO:0000313" key="7">
    <source>
        <dbReference type="EMBL" id="RBP26970.1"/>
    </source>
</evidence>
<dbReference type="FunFam" id="2.40.50.140:FF:000028">
    <property type="entry name" value="Ribonuclease G"/>
    <property type="match status" value="1"/>
</dbReference>
<dbReference type="EMBL" id="QNRO01000016">
    <property type="protein sequence ID" value="RBP26970.1"/>
    <property type="molecule type" value="Genomic_DNA"/>
</dbReference>
<gene>
    <name evidence="7" type="ORF">DET50_11628</name>
</gene>
<evidence type="ECO:0000259" key="6">
    <source>
        <dbReference type="PROSITE" id="PS50126"/>
    </source>
</evidence>
<dbReference type="NCBIfam" id="TIGR00757">
    <property type="entry name" value="RNaseEG"/>
    <property type="match status" value="1"/>
</dbReference>
<dbReference type="GO" id="GO:0016787">
    <property type="term" value="F:hydrolase activity"/>
    <property type="evidence" value="ECO:0007669"/>
    <property type="project" value="UniProtKB-KW"/>
</dbReference>
<dbReference type="PANTHER" id="PTHR30001:SF0">
    <property type="entry name" value="RIBONUCLEASE G"/>
    <property type="match status" value="1"/>
</dbReference>
<reference evidence="7 8" key="1">
    <citation type="submission" date="2018-06" db="EMBL/GenBank/DDBJ databases">
        <title>Freshwater and sediment microbial communities from various areas in North America, analyzing microbe dynamics in response to fracking.</title>
        <authorList>
            <person name="Lamendella R."/>
        </authorList>
    </citation>
    <scope>NUCLEOTIDE SEQUENCE [LARGE SCALE GENOMIC DNA]</scope>
    <source>
        <strain evidence="7 8">114J</strain>
    </source>
</reference>
<evidence type="ECO:0000256" key="4">
    <source>
        <dbReference type="ARBA" id="ARBA00022842"/>
    </source>
</evidence>
<dbReference type="SUPFAM" id="SSF50249">
    <property type="entry name" value="Nucleic acid-binding proteins"/>
    <property type="match status" value="1"/>
</dbReference>
<dbReference type="GO" id="GO:0046872">
    <property type="term" value="F:metal ion binding"/>
    <property type="evidence" value="ECO:0007669"/>
    <property type="project" value="UniProtKB-KW"/>
</dbReference>
<keyword evidence="5" id="KW-0694">RNA-binding</keyword>
<dbReference type="STRING" id="379482.SAMN04487961_1467"/>
<protein>
    <submittedName>
        <fullName evidence="7">RNAse G</fullName>
    </submittedName>
</protein>
<evidence type="ECO:0000256" key="2">
    <source>
        <dbReference type="ARBA" id="ARBA00022723"/>
    </source>
</evidence>
<dbReference type="GO" id="GO:0004540">
    <property type="term" value="F:RNA nuclease activity"/>
    <property type="evidence" value="ECO:0007669"/>
    <property type="project" value="InterPro"/>
</dbReference>
<dbReference type="AlphaFoldDB" id="A0A366GLY2"/>
<dbReference type="Gene3D" id="2.40.50.140">
    <property type="entry name" value="Nucleic acid-binding proteins"/>
    <property type="match status" value="1"/>
</dbReference>
<dbReference type="GO" id="GO:0005737">
    <property type="term" value="C:cytoplasm"/>
    <property type="evidence" value="ECO:0007669"/>
    <property type="project" value="TreeGrafter"/>
</dbReference>
<dbReference type="InterPro" id="IPR012340">
    <property type="entry name" value="NA-bd_OB-fold"/>
</dbReference>
<dbReference type="Pfam" id="PF00575">
    <property type="entry name" value="S1"/>
    <property type="match status" value="1"/>
</dbReference>
<dbReference type="InterPro" id="IPR003029">
    <property type="entry name" value="S1_domain"/>
</dbReference>
<dbReference type="CDD" id="cd04453">
    <property type="entry name" value="S1_RNase_E"/>
    <property type="match status" value="1"/>
</dbReference>
<dbReference type="PROSITE" id="PS50126">
    <property type="entry name" value="S1"/>
    <property type="match status" value="1"/>
</dbReference>
<accession>A0A366GLY2</accession>
<dbReference type="OrthoDB" id="9804278at2"/>
<dbReference type="NCBIfam" id="NF008689">
    <property type="entry name" value="PRK11712.1"/>
    <property type="match status" value="1"/>
</dbReference>
<dbReference type="InterPro" id="IPR019307">
    <property type="entry name" value="RNA-bd_AU-1/RNase_E/G"/>
</dbReference>
<comment type="cofactor">
    <cofactor evidence="1">
        <name>Mg(2+)</name>
        <dbReference type="ChEBI" id="CHEBI:18420"/>
    </cofactor>
</comment>
<proteinExistence type="predicted"/>
<dbReference type="GO" id="GO:0003723">
    <property type="term" value="F:RNA binding"/>
    <property type="evidence" value="ECO:0007669"/>
    <property type="project" value="UniProtKB-KW"/>
</dbReference>
<dbReference type="InterPro" id="IPR004659">
    <property type="entry name" value="RNase_E/G"/>
</dbReference>
<dbReference type="Pfam" id="PF10150">
    <property type="entry name" value="RNase_E_G"/>
    <property type="match status" value="1"/>
</dbReference>
<organism evidence="7 8">
    <name type="scientific">Marinobacter pelagius</name>
    <dbReference type="NCBI Taxonomy" id="379482"/>
    <lineage>
        <taxon>Bacteria</taxon>
        <taxon>Pseudomonadati</taxon>
        <taxon>Pseudomonadota</taxon>
        <taxon>Gammaproteobacteria</taxon>
        <taxon>Pseudomonadales</taxon>
        <taxon>Marinobacteraceae</taxon>
        <taxon>Marinobacter</taxon>
    </lineage>
</organism>
<feature type="domain" description="S1 motif" evidence="6">
    <location>
        <begin position="39"/>
        <end position="122"/>
    </location>
</feature>
<dbReference type="GO" id="GO:0006364">
    <property type="term" value="P:rRNA processing"/>
    <property type="evidence" value="ECO:0007669"/>
    <property type="project" value="TreeGrafter"/>
</dbReference>
<evidence type="ECO:0000313" key="8">
    <source>
        <dbReference type="Proteomes" id="UP000252995"/>
    </source>
</evidence>
<dbReference type="RefSeq" id="WP_113863395.1">
    <property type="nucleotide sequence ID" value="NZ_QNRO01000016.1"/>
</dbReference>
<dbReference type="SMART" id="SM00316">
    <property type="entry name" value="S1"/>
    <property type="match status" value="1"/>
</dbReference>
<evidence type="ECO:0000256" key="3">
    <source>
        <dbReference type="ARBA" id="ARBA00022801"/>
    </source>
</evidence>
<keyword evidence="4" id="KW-0460">Magnesium</keyword>
<keyword evidence="3" id="KW-0378">Hydrolase</keyword>
<dbReference type="Gene3D" id="3.40.1260.20">
    <property type="entry name" value="Ribonuclease E, catalytic domain"/>
    <property type="match status" value="1"/>
</dbReference>
<name>A0A366GLY2_9GAMM</name>
<keyword evidence="2" id="KW-0479">Metal-binding</keyword>